<dbReference type="PANTHER" id="PTHR12131:SF1">
    <property type="entry name" value="ATP-DEPENDENT RNA HELICASE SUPV3L1, MITOCHONDRIAL-RELATED"/>
    <property type="match status" value="1"/>
</dbReference>
<name>A0ABU3N4W9_9SPHN</name>
<keyword evidence="1" id="KW-0547">Nucleotide-binding</keyword>
<gene>
    <name evidence="6" type="ORF">MZO42_11360</name>
</gene>
<evidence type="ECO:0000256" key="4">
    <source>
        <dbReference type="ARBA" id="ARBA00022840"/>
    </source>
</evidence>
<dbReference type="InterPro" id="IPR027417">
    <property type="entry name" value="P-loop_NTPase"/>
</dbReference>
<evidence type="ECO:0000256" key="2">
    <source>
        <dbReference type="ARBA" id="ARBA00022801"/>
    </source>
</evidence>
<dbReference type="InterPro" id="IPR050699">
    <property type="entry name" value="RNA-DNA_Helicase"/>
</dbReference>
<evidence type="ECO:0000256" key="1">
    <source>
        <dbReference type="ARBA" id="ARBA00022741"/>
    </source>
</evidence>
<sequence>MSQFARSSVTAVLGPTNTGKTHLAVERMCGHASGMIGFPLRLLAREVYDRIVRMKGVENVGLITGEEKILPPKARWLLCTAESMPVEREVAFVGLDEAQLGADPERGHVFTDRLLRARGYAETMILGSDSMKPMLRTLVPDAEVIGRPRFSTLSYAGAKKLSRLPRRSAIVAFSAEEVYAVAEALRRLRGGAAVVMGALSPRTRNAQVAMFQAGEVDYLVATDAIGMGLNMDVNHVAFASLTKFDGRRQRRLTVAEMAQIAGRAGRHQKDGTFGTLHEEGPGAFTPEEVLALEAHQVPRLEHLYWREGEPDFASIDALVASLEARPTADVLRAAPQAVDLAVLKRLAEEDWVRARVRSPRMVARLWAACGLPDFRKLGVDPHARFVGRLFGHLSENNGHVPHQWFADEIARLDNMGGDVETLAGRIAAARSWAYIAHRADWLQDPVHWAERTRAIEEKLSDALHASLTQRFVDKRTTVLLRQIGADASNLPVTIGPEGEVSVEEHPLGKLEGFRFTVQAEARAADKRMLLAAAEKRLAGEFRKRGEALIDAGDEAFSLSSIGATQPSPVPVERIPFPVRAEPVEALPSSSAAKEKNGPSTSSGRTVWWRDVPVASLRPGPNLVRPKITLDRALDVLDPQARTAVQARLDTWFAAQIARHLPVLAKLDAAARDPAAGSPLRALANALLDTGGLLPRRAAAALVEALDGEARKRLRTIGITIGTLDLFAPALLKPAAARWRRELMGLAQAPAEGATVLARNAPGADLAYGFRPLGAQAVRVDLVERIARAAHGARQGRKPFAPDPALATSIGLSAETLGRLMAQLGFKTAKPREGEPQRWIWQGLTPVAKPKAAPTDNAFAVLAGLRRG</sequence>
<dbReference type="GO" id="GO:0004386">
    <property type="term" value="F:helicase activity"/>
    <property type="evidence" value="ECO:0007669"/>
    <property type="project" value="UniProtKB-KW"/>
</dbReference>
<keyword evidence="3 6" id="KW-0347">Helicase</keyword>
<dbReference type="Pfam" id="PF00271">
    <property type="entry name" value="Helicase_C"/>
    <property type="match status" value="1"/>
</dbReference>
<keyword evidence="4" id="KW-0067">ATP-binding</keyword>
<dbReference type="SUPFAM" id="SSF52540">
    <property type="entry name" value="P-loop containing nucleoside triphosphate hydrolases"/>
    <property type="match status" value="2"/>
</dbReference>
<dbReference type="Pfam" id="PF22527">
    <property type="entry name" value="DEXQc_Suv3"/>
    <property type="match status" value="1"/>
</dbReference>
<evidence type="ECO:0000256" key="3">
    <source>
        <dbReference type="ARBA" id="ARBA00022806"/>
    </source>
</evidence>
<comment type="caution">
    <text evidence="6">The sequence shown here is derived from an EMBL/GenBank/DDBJ whole genome shotgun (WGS) entry which is preliminary data.</text>
</comment>
<proteinExistence type="predicted"/>
<evidence type="ECO:0000259" key="5">
    <source>
        <dbReference type="PROSITE" id="PS51194"/>
    </source>
</evidence>
<keyword evidence="2" id="KW-0378">Hydrolase</keyword>
<protein>
    <submittedName>
        <fullName evidence="6">Helicase</fullName>
    </submittedName>
</protein>
<dbReference type="EMBL" id="JALMLT010000002">
    <property type="protein sequence ID" value="MDT8759296.1"/>
    <property type="molecule type" value="Genomic_DNA"/>
</dbReference>
<dbReference type="PROSITE" id="PS51194">
    <property type="entry name" value="HELICASE_CTER"/>
    <property type="match status" value="1"/>
</dbReference>
<accession>A0ABU3N4W9</accession>
<dbReference type="Gene3D" id="3.40.50.300">
    <property type="entry name" value="P-loop containing nucleotide triphosphate hydrolases"/>
    <property type="match status" value="2"/>
</dbReference>
<feature type="domain" description="Helicase C-terminal" evidence="5">
    <location>
        <begin position="156"/>
        <end position="323"/>
    </location>
</feature>
<dbReference type="InterPro" id="IPR001650">
    <property type="entry name" value="Helicase_C-like"/>
</dbReference>
<dbReference type="SMART" id="SM00490">
    <property type="entry name" value="HELICc"/>
    <property type="match status" value="1"/>
</dbReference>
<evidence type="ECO:0000313" key="6">
    <source>
        <dbReference type="EMBL" id="MDT8759296.1"/>
    </source>
</evidence>
<dbReference type="InterPro" id="IPR055206">
    <property type="entry name" value="DEXQc_SUV3"/>
</dbReference>
<dbReference type="PANTHER" id="PTHR12131">
    <property type="entry name" value="ATP-DEPENDENT RNA AND DNA HELICASE"/>
    <property type="match status" value="1"/>
</dbReference>
<organism evidence="6">
    <name type="scientific">Sphingomonas psychrotolerans</name>
    <dbReference type="NCBI Taxonomy" id="1327635"/>
    <lineage>
        <taxon>Bacteria</taxon>
        <taxon>Pseudomonadati</taxon>
        <taxon>Pseudomonadota</taxon>
        <taxon>Alphaproteobacteria</taxon>
        <taxon>Sphingomonadales</taxon>
        <taxon>Sphingomonadaceae</taxon>
        <taxon>Sphingomonas</taxon>
    </lineage>
</organism>
<reference evidence="6" key="1">
    <citation type="submission" date="2022-04" db="EMBL/GenBank/DDBJ databases">
        <title>Tomato heritable bacteria conferring resistance against bacterial wilt.</title>
        <authorList>
            <person name="Yin J."/>
        </authorList>
    </citation>
    <scope>NUCLEOTIDE SEQUENCE</scope>
    <source>
        <strain evidence="6">Cra20</strain>
    </source>
</reference>